<dbReference type="AlphaFoldDB" id="A0A918EBU1"/>
<evidence type="ECO:0000313" key="2">
    <source>
        <dbReference type="EMBL" id="GGP44786.1"/>
    </source>
</evidence>
<evidence type="ECO:0000313" key="3">
    <source>
        <dbReference type="Proteomes" id="UP000639606"/>
    </source>
</evidence>
<dbReference type="Gene3D" id="3.30.70.1230">
    <property type="entry name" value="Nucleotide cyclase"/>
    <property type="match status" value="1"/>
</dbReference>
<dbReference type="GO" id="GO:0009190">
    <property type="term" value="P:cyclic nucleotide biosynthetic process"/>
    <property type="evidence" value="ECO:0007669"/>
    <property type="project" value="InterPro"/>
</dbReference>
<reference evidence="2" key="1">
    <citation type="journal article" date="2014" name="Int. J. Syst. Evol. Microbiol.">
        <title>Complete genome sequence of Corynebacterium casei LMG S-19264T (=DSM 44701T), isolated from a smear-ripened cheese.</title>
        <authorList>
            <consortium name="US DOE Joint Genome Institute (JGI-PGF)"/>
            <person name="Walter F."/>
            <person name="Albersmeier A."/>
            <person name="Kalinowski J."/>
            <person name="Ruckert C."/>
        </authorList>
    </citation>
    <scope>NUCLEOTIDE SEQUENCE</scope>
    <source>
        <strain evidence="2">JCM 3313</strain>
    </source>
</reference>
<reference evidence="2" key="2">
    <citation type="submission" date="2020-09" db="EMBL/GenBank/DDBJ databases">
        <authorList>
            <person name="Sun Q."/>
            <person name="Ohkuma M."/>
        </authorList>
    </citation>
    <scope>NUCLEOTIDE SEQUENCE</scope>
    <source>
        <strain evidence="2">JCM 3313</strain>
    </source>
</reference>
<protein>
    <recommendedName>
        <fullName evidence="1">Guanylate cyclase domain-containing protein</fullName>
    </recommendedName>
</protein>
<dbReference type="EMBL" id="BMRG01000002">
    <property type="protein sequence ID" value="GGP44786.1"/>
    <property type="molecule type" value="Genomic_DNA"/>
</dbReference>
<dbReference type="PROSITE" id="PS50125">
    <property type="entry name" value="GUANYLATE_CYCLASE_2"/>
    <property type="match status" value="1"/>
</dbReference>
<keyword evidence="3" id="KW-1185">Reference proteome</keyword>
<dbReference type="InterPro" id="IPR001054">
    <property type="entry name" value="A/G_cyclase"/>
</dbReference>
<evidence type="ECO:0000259" key="1">
    <source>
        <dbReference type="PROSITE" id="PS50125"/>
    </source>
</evidence>
<dbReference type="InterPro" id="IPR029787">
    <property type="entry name" value="Nucleotide_cyclase"/>
</dbReference>
<gene>
    <name evidence="2" type="ORF">GCM10010185_15660</name>
</gene>
<dbReference type="RefSeq" id="WP_189222435.1">
    <property type="nucleotide sequence ID" value="NZ_BMRG01000002.1"/>
</dbReference>
<organism evidence="2 3">
    <name type="scientific">Saccharothrix coeruleofusca</name>
    <dbReference type="NCBI Taxonomy" id="33919"/>
    <lineage>
        <taxon>Bacteria</taxon>
        <taxon>Bacillati</taxon>
        <taxon>Actinomycetota</taxon>
        <taxon>Actinomycetes</taxon>
        <taxon>Pseudonocardiales</taxon>
        <taxon>Pseudonocardiaceae</taxon>
        <taxon>Saccharothrix</taxon>
    </lineage>
</organism>
<feature type="domain" description="Guanylate cyclase" evidence="1">
    <location>
        <begin position="9"/>
        <end position="126"/>
    </location>
</feature>
<name>A0A918EBU1_9PSEU</name>
<dbReference type="GO" id="GO:0035556">
    <property type="term" value="P:intracellular signal transduction"/>
    <property type="evidence" value="ECO:0007669"/>
    <property type="project" value="InterPro"/>
</dbReference>
<dbReference type="GO" id="GO:0004016">
    <property type="term" value="F:adenylate cyclase activity"/>
    <property type="evidence" value="ECO:0007669"/>
    <property type="project" value="UniProtKB-ARBA"/>
</dbReference>
<proteinExistence type="predicted"/>
<comment type="caution">
    <text evidence="2">The sequence shown here is derived from an EMBL/GenBank/DDBJ whole genome shotgun (WGS) entry which is preliminary data.</text>
</comment>
<sequence>MGLEPISRAVLVVDVEKSSERHDREKVELREALYQVLHSGLEAAGLPAERYRLDDLGDGVLAVVDSEVLPLLDPLLEVAVDGLARFNARRDPVSWLRLRFGVHFGLIARDAHGWVGDDVTTAFRIVNGEGVKSVLRAAARAQSVVVVSDAVYRSVVRPGYRGLRAASYRQIHDGGRQVWVRVPGYAEPPVPAEDARPPAPVAAEQAAKSISISTANGNVFAADTIGHVDARTGLGGAP</sequence>
<accession>A0A918EBU1</accession>
<dbReference type="Proteomes" id="UP000639606">
    <property type="component" value="Unassembled WGS sequence"/>
</dbReference>
<dbReference type="SUPFAM" id="SSF55073">
    <property type="entry name" value="Nucleotide cyclase"/>
    <property type="match status" value="1"/>
</dbReference>